<dbReference type="PANTHER" id="PTHR43434:SF1">
    <property type="entry name" value="PHOSPHOGLYCOLATE PHOSPHATASE"/>
    <property type="match status" value="1"/>
</dbReference>
<dbReference type="GO" id="GO:0008967">
    <property type="term" value="F:phosphoglycolate phosphatase activity"/>
    <property type="evidence" value="ECO:0007669"/>
    <property type="project" value="TreeGrafter"/>
</dbReference>
<dbReference type="SFLD" id="SFLDG01129">
    <property type="entry name" value="C1.5:_HAD__Beta-PGM__Phosphata"/>
    <property type="match status" value="1"/>
</dbReference>
<proteinExistence type="predicted"/>
<dbReference type="SUPFAM" id="SSF56784">
    <property type="entry name" value="HAD-like"/>
    <property type="match status" value="1"/>
</dbReference>
<dbReference type="PANTHER" id="PTHR43434">
    <property type="entry name" value="PHOSPHOGLYCOLATE PHOSPHATASE"/>
    <property type="match status" value="1"/>
</dbReference>
<comment type="caution">
    <text evidence="1">The sequence shown here is derived from an EMBL/GenBank/DDBJ whole genome shotgun (WGS) entry which is preliminary data.</text>
</comment>
<dbReference type="Pfam" id="PF13419">
    <property type="entry name" value="HAD_2"/>
    <property type="match status" value="1"/>
</dbReference>
<dbReference type="InterPro" id="IPR050155">
    <property type="entry name" value="HAD-like_hydrolase_sf"/>
</dbReference>
<organism evidence="1 2">
    <name type="scientific">Eubacterium ventriosum</name>
    <dbReference type="NCBI Taxonomy" id="39496"/>
    <lineage>
        <taxon>Bacteria</taxon>
        <taxon>Bacillati</taxon>
        <taxon>Bacillota</taxon>
        <taxon>Clostridia</taxon>
        <taxon>Eubacteriales</taxon>
        <taxon>Eubacteriaceae</taxon>
        <taxon>Eubacterium</taxon>
    </lineage>
</organism>
<evidence type="ECO:0000313" key="2">
    <source>
        <dbReference type="Proteomes" id="UP000284779"/>
    </source>
</evidence>
<dbReference type="InterPro" id="IPR041492">
    <property type="entry name" value="HAD_2"/>
</dbReference>
<dbReference type="InterPro" id="IPR006439">
    <property type="entry name" value="HAD-SF_hydro_IA"/>
</dbReference>
<dbReference type="Gene3D" id="1.10.150.240">
    <property type="entry name" value="Putative phosphatase, domain 2"/>
    <property type="match status" value="1"/>
</dbReference>
<dbReference type="InterPro" id="IPR023198">
    <property type="entry name" value="PGP-like_dom2"/>
</dbReference>
<accession>A0A413R9M8</accession>
<dbReference type="EMBL" id="QSFD01000004">
    <property type="protein sequence ID" value="RHA19105.1"/>
    <property type="molecule type" value="Genomic_DNA"/>
</dbReference>
<keyword evidence="1" id="KW-0378">Hydrolase</keyword>
<dbReference type="NCBIfam" id="TIGR01549">
    <property type="entry name" value="HAD-SF-IA-v1"/>
    <property type="match status" value="1"/>
</dbReference>
<sequence>MKESIKKVQNVGIIFDMDGTLWDSTENITKAWNEVLVKYGYGQLKLTVEQVSKEMGKLMRDIADSLFKDIPENIRYEIFEECLSYENEYLFKNGANVYDGVEDVFKELNKKYNVFIVSNCQEGYLRTFLEYYDFNKYVLDYEEAGRTGMPKDENIRLVIKRNHLDKAFYVGDTLVDMESADKAGIPFIHAAYGFGTVPADRMKINNIKELPEFIDDLLSKDTDN</sequence>
<name>A0A413R9M8_9FIRM</name>
<keyword evidence="2" id="KW-1185">Reference proteome</keyword>
<dbReference type="InterPro" id="IPR023214">
    <property type="entry name" value="HAD_sf"/>
</dbReference>
<gene>
    <name evidence="1" type="ORF">DW944_05065</name>
</gene>
<dbReference type="GO" id="GO:0006281">
    <property type="term" value="P:DNA repair"/>
    <property type="evidence" value="ECO:0007669"/>
    <property type="project" value="TreeGrafter"/>
</dbReference>
<dbReference type="Proteomes" id="UP000284779">
    <property type="component" value="Unassembled WGS sequence"/>
</dbReference>
<evidence type="ECO:0000313" key="1">
    <source>
        <dbReference type="EMBL" id="RHA19105.1"/>
    </source>
</evidence>
<protein>
    <submittedName>
        <fullName evidence="1">HAD family hydrolase</fullName>
    </submittedName>
</protein>
<dbReference type="Gene3D" id="3.40.50.1000">
    <property type="entry name" value="HAD superfamily/HAD-like"/>
    <property type="match status" value="1"/>
</dbReference>
<dbReference type="AlphaFoldDB" id="A0A413R9M8"/>
<reference evidence="1 2" key="1">
    <citation type="submission" date="2018-08" db="EMBL/GenBank/DDBJ databases">
        <title>A genome reference for cultivated species of the human gut microbiota.</title>
        <authorList>
            <person name="Zou Y."/>
            <person name="Xue W."/>
            <person name="Luo G."/>
        </authorList>
    </citation>
    <scope>NUCLEOTIDE SEQUENCE [LARGE SCALE GENOMIC DNA]</scope>
    <source>
        <strain evidence="1 2">AM44-11BH</strain>
    </source>
</reference>
<dbReference type="InterPro" id="IPR036412">
    <property type="entry name" value="HAD-like_sf"/>
</dbReference>
<dbReference type="SFLD" id="SFLDS00003">
    <property type="entry name" value="Haloacid_Dehalogenase"/>
    <property type="match status" value="1"/>
</dbReference>
<dbReference type="RefSeq" id="WP_117970113.1">
    <property type="nucleotide sequence ID" value="NZ_QSFD01000004.1"/>
</dbReference>